<keyword evidence="8" id="KW-0694">RNA-binding</keyword>
<evidence type="ECO:0000256" key="12">
    <source>
        <dbReference type="SAM" id="MobiDB-lite"/>
    </source>
</evidence>
<evidence type="ECO:0000256" key="2">
    <source>
        <dbReference type="ARBA" id="ARBA00012552"/>
    </source>
</evidence>
<dbReference type="GO" id="GO:0016787">
    <property type="term" value="F:hydrolase activity"/>
    <property type="evidence" value="ECO:0007669"/>
    <property type="project" value="UniProtKB-KW"/>
</dbReference>
<name>A0A7J6JDL8_COLFN</name>
<dbReference type="GO" id="GO:0010467">
    <property type="term" value="P:gene expression"/>
    <property type="evidence" value="ECO:0007669"/>
    <property type="project" value="UniProtKB-ARBA"/>
</dbReference>
<dbReference type="GeneID" id="43612119"/>
<gene>
    <name evidence="16" type="primary">tif-1</name>
    <name evidence="16" type="ORF">CGGC5_v006742</name>
</gene>
<evidence type="ECO:0000313" key="17">
    <source>
        <dbReference type="Proteomes" id="UP000011096"/>
    </source>
</evidence>
<dbReference type="InterPro" id="IPR014001">
    <property type="entry name" value="Helicase_ATP-bd"/>
</dbReference>
<reference evidence="16 17" key="1">
    <citation type="submission" date="2012-08" db="EMBL/GenBank/DDBJ databases">
        <authorList>
            <person name="Gan P.H.P."/>
            <person name="Ikeda K."/>
            <person name="Irieda H."/>
            <person name="Narusaka M."/>
            <person name="O'Connell R.J."/>
            <person name="Narusaka Y."/>
            <person name="Takano Y."/>
            <person name="Kubo Y."/>
            <person name="Shirasu K."/>
        </authorList>
    </citation>
    <scope>NUCLEOTIDE SEQUENCE [LARGE SCALE GENOMIC DNA]</scope>
    <source>
        <strain evidence="16 17">Nara gc5</strain>
    </source>
</reference>
<dbReference type="SMART" id="SM00490">
    <property type="entry name" value="HELICc"/>
    <property type="match status" value="1"/>
</dbReference>
<evidence type="ECO:0000256" key="4">
    <source>
        <dbReference type="ARBA" id="ARBA00022741"/>
    </source>
</evidence>
<dbReference type="InterPro" id="IPR011545">
    <property type="entry name" value="DEAD/DEAH_box_helicase_dom"/>
</dbReference>
<dbReference type="InterPro" id="IPR050079">
    <property type="entry name" value="DEAD_box_RNA_helicase"/>
</dbReference>
<dbReference type="InterPro" id="IPR014014">
    <property type="entry name" value="RNA_helicase_DEAD_Q_motif"/>
</dbReference>
<evidence type="ECO:0000256" key="6">
    <source>
        <dbReference type="ARBA" id="ARBA00022806"/>
    </source>
</evidence>
<dbReference type="PROSITE" id="PS51195">
    <property type="entry name" value="Q_MOTIF"/>
    <property type="match status" value="1"/>
</dbReference>
<keyword evidence="6 16" id="KW-0347">Helicase</keyword>
<dbReference type="PROSITE" id="PS00039">
    <property type="entry name" value="DEAD_ATP_HELICASE"/>
    <property type="match status" value="1"/>
</dbReference>
<keyword evidence="7" id="KW-0067">ATP-binding</keyword>
<evidence type="ECO:0000256" key="9">
    <source>
        <dbReference type="ARBA" id="ARBA00023242"/>
    </source>
</evidence>
<dbReference type="SUPFAM" id="SSF52540">
    <property type="entry name" value="P-loop containing nucleoside triphosphate hydrolases"/>
    <property type="match status" value="1"/>
</dbReference>
<feature type="domain" description="Helicase C-terminal" evidence="14">
    <location>
        <begin position="235"/>
        <end position="398"/>
    </location>
</feature>
<dbReference type="InterPro" id="IPR001650">
    <property type="entry name" value="Helicase_C-like"/>
</dbReference>
<comment type="caution">
    <text evidence="16">The sequence shown here is derived from an EMBL/GenBank/DDBJ whole genome shotgun (WGS) entry which is preliminary data.</text>
</comment>
<comment type="subcellular location">
    <subcellularLocation>
        <location evidence="1">Nucleus</location>
    </subcellularLocation>
</comment>
<dbReference type="AlphaFoldDB" id="A0A7J6JDL8"/>
<evidence type="ECO:0000256" key="8">
    <source>
        <dbReference type="ARBA" id="ARBA00022884"/>
    </source>
</evidence>
<dbReference type="CDD" id="cd18787">
    <property type="entry name" value="SF2_C_DEAD"/>
    <property type="match status" value="1"/>
</dbReference>
<dbReference type="PANTHER" id="PTHR47959">
    <property type="entry name" value="ATP-DEPENDENT RNA HELICASE RHLE-RELATED"/>
    <property type="match status" value="1"/>
</dbReference>
<dbReference type="GO" id="GO:0042254">
    <property type="term" value="P:ribosome biogenesis"/>
    <property type="evidence" value="ECO:0007669"/>
    <property type="project" value="UniProtKB-KW"/>
</dbReference>
<dbReference type="Gene3D" id="3.40.50.300">
    <property type="entry name" value="P-loop containing nucleotide triphosphate hydrolases"/>
    <property type="match status" value="2"/>
</dbReference>
<keyword evidence="4" id="KW-0547">Nucleotide-binding</keyword>
<dbReference type="InParanoid" id="A0A7J6JDL8"/>
<comment type="catalytic activity">
    <reaction evidence="10">
        <text>ATP + H2O = ADP + phosphate + H(+)</text>
        <dbReference type="Rhea" id="RHEA:13065"/>
        <dbReference type="ChEBI" id="CHEBI:15377"/>
        <dbReference type="ChEBI" id="CHEBI:15378"/>
        <dbReference type="ChEBI" id="CHEBI:30616"/>
        <dbReference type="ChEBI" id="CHEBI:43474"/>
        <dbReference type="ChEBI" id="CHEBI:456216"/>
        <dbReference type="EC" id="3.6.4.13"/>
    </reaction>
</comment>
<evidence type="ECO:0000256" key="11">
    <source>
        <dbReference type="PROSITE-ProRule" id="PRU00552"/>
    </source>
</evidence>
<dbReference type="SMART" id="SM00487">
    <property type="entry name" value="DEXDc"/>
    <property type="match status" value="1"/>
</dbReference>
<proteinExistence type="predicted"/>
<dbReference type="PROSITE" id="PS51194">
    <property type="entry name" value="HELICASE_CTER"/>
    <property type="match status" value="1"/>
</dbReference>
<dbReference type="GO" id="GO:0005524">
    <property type="term" value="F:ATP binding"/>
    <property type="evidence" value="ECO:0007669"/>
    <property type="project" value="UniProtKB-KW"/>
</dbReference>
<dbReference type="Pfam" id="PF00270">
    <property type="entry name" value="DEAD"/>
    <property type="match status" value="1"/>
</dbReference>
<dbReference type="GO" id="GO:0005634">
    <property type="term" value="C:nucleus"/>
    <property type="evidence" value="ECO:0007669"/>
    <property type="project" value="UniProtKB-SubCell"/>
</dbReference>
<reference evidence="16 17" key="2">
    <citation type="submission" date="2020-04" db="EMBL/GenBank/DDBJ databases">
        <title>Genome sequencing and assembly of multiple isolates from the Colletotrichum gloeosporioides species complex.</title>
        <authorList>
            <person name="Gan P."/>
            <person name="Shirasu K."/>
        </authorList>
    </citation>
    <scope>NUCLEOTIDE SEQUENCE [LARGE SCALE GENOMIC DNA]</scope>
    <source>
        <strain evidence="16 17">Nara gc5</strain>
    </source>
</reference>
<protein>
    <recommendedName>
        <fullName evidence="2">RNA helicase</fullName>
        <ecNumber evidence="2">3.6.4.13</ecNumber>
    </recommendedName>
</protein>
<keyword evidence="3" id="KW-0690">Ribosome biogenesis</keyword>
<dbReference type="GO" id="GO:0005829">
    <property type="term" value="C:cytosol"/>
    <property type="evidence" value="ECO:0007669"/>
    <property type="project" value="TreeGrafter"/>
</dbReference>
<dbReference type="PROSITE" id="PS51192">
    <property type="entry name" value="HELICASE_ATP_BIND_1"/>
    <property type="match status" value="1"/>
</dbReference>
<accession>A0A7J6JDL8</accession>
<dbReference type="RefSeq" id="XP_031875682.1">
    <property type="nucleotide sequence ID" value="XM_032028008.1"/>
</dbReference>
<evidence type="ECO:0000259" key="13">
    <source>
        <dbReference type="PROSITE" id="PS51192"/>
    </source>
</evidence>
<dbReference type="GO" id="GO:0003723">
    <property type="term" value="F:RNA binding"/>
    <property type="evidence" value="ECO:0007669"/>
    <property type="project" value="UniProtKB-KW"/>
</dbReference>
<evidence type="ECO:0000256" key="3">
    <source>
        <dbReference type="ARBA" id="ARBA00022517"/>
    </source>
</evidence>
<evidence type="ECO:0000256" key="10">
    <source>
        <dbReference type="ARBA" id="ARBA00047984"/>
    </source>
</evidence>
<dbReference type="EMBL" id="ANPB02000003">
    <property type="protein sequence ID" value="KAF4486925.1"/>
    <property type="molecule type" value="Genomic_DNA"/>
</dbReference>
<keyword evidence="9" id="KW-0539">Nucleus</keyword>
<keyword evidence="5" id="KW-0378">Hydrolase</keyword>
<feature type="domain" description="DEAD-box RNA helicase Q" evidence="15">
    <location>
        <begin position="23"/>
        <end position="51"/>
    </location>
</feature>
<sequence length="966" mass="108855">MALDKDFENDPEEYTESGHKKRAAFDDMNLKPTLIRGVYAYGFERPSSIQQCAIMPILDGQDVIAQASYGAGKTATLVISILQKVKPDLKACQTLILAPSRELVMQTQEFIVAIGDFMNIRCGACVGGVSVLDNEKVLRDAPPVVVGTPGRLKDMIQRDILKTANIETLVLDEADEIIARGFADQIYDIFHLLSKPVQVLVTSTTMPQDLLEATGILMRKPRHIYITKKDFRLEGIKQFYVNVEKDEYKLEAFLHLCASITTFQTITFCNTRKKTEWLKEKINVPNLPFYAMHGDMPAFERAEIMKQFRSGSAKLLIATEFLARGIDVQQIPLVINYDLHANYEGYVHRVGRSGRFGRNGAVVNLVTSDDTCLIIPECEIRVISLRDDEKVSSYEALSYCWGSPQGTIPIYCVSSPKDKDKKQLLVTPSCFDALVHLRNRLSKRTIWIDAICIDQTSAQDKAQQVPMMAEVYAKAEQVVVWLGRNQETTRLVLESSHTTQLAYGDERYGDRDSKWGQPVSGYGNDTEYLAAIRGMFEVTPWFTRVWTLQEVAFARKCTVMCGRLTKNWAGLDQRLMSDINKLPGDLMYHLNLLESKTLASRLVKGGFDSSLVDSAVNFFGNGYFMPLTTRKKTSVDRAELTQLLYSIRNFQCTNFHDKVFAIYGILGAVLDIDVAAELPAVDYSRPVAEIFALVSTACTRSLKSLDLIILTLPPSTNGGCSAFPSWVPDWLSEAKWSSPKLRYRNGPSFDIEDDSDDYPSSAPWPGDDDGPDIENSDWGIDWTGVYLHCPLLSLRFFRSRSRASRNSEPKSEILQPSSPVSNLELAVQGIRIGHIKVAYQSPPPNDVFDHFDIPQLSGFINACRDWCQLLFKLHESAESTEIVEAAYQVHHHFVIDSGRRFKYTFPMSDFLFWLALMALCTPGTKFSLSPEMLAHLFRDGEYDLVMNEKRSTKELSQTYSTTCSRL</sequence>
<dbReference type="Pfam" id="PF00271">
    <property type="entry name" value="Helicase_C"/>
    <property type="match status" value="1"/>
</dbReference>
<evidence type="ECO:0000256" key="5">
    <source>
        <dbReference type="ARBA" id="ARBA00022801"/>
    </source>
</evidence>
<dbReference type="EC" id="3.6.4.13" evidence="2"/>
<dbReference type="Pfam" id="PF06985">
    <property type="entry name" value="HET"/>
    <property type="match status" value="1"/>
</dbReference>
<dbReference type="InterPro" id="IPR000629">
    <property type="entry name" value="RNA-helicase_DEAD-box_CS"/>
</dbReference>
<feature type="region of interest" description="Disordered" evidence="12">
    <location>
        <begin position="750"/>
        <end position="773"/>
    </location>
</feature>
<feature type="domain" description="Helicase ATP-binding" evidence="13">
    <location>
        <begin position="54"/>
        <end position="224"/>
    </location>
</feature>
<evidence type="ECO:0000259" key="14">
    <source>
        <dbReference type="PROSITE" id="PS51194"/>
    </source>
</evidence>
<dbReference type="GO" id="GO:0003724">
    <property type="term" value="F:RNA helicase activity"/>
    <property type="evidence" value="ECO:0007669"/>
    <property type="project" value="UniProtKB-EC"/>
</dbReference>
<keyword evidence="17" id="KW-1185">Reference proteome</keyword>
<evidence type="ECO:0000313" key="16">
    <source>
        <dbReference type="EMBL" id="KAF4486925.1"/>
    </source>
</evidence>
<dbReference type="PANTHER" id="PTHR47959:SF1">
    <property type="entry name" value="ATP-DEPENDENT RNA HELICASE DBPA"/>
    <property type="match status" value="1"/>
</dbReference>
<dbReference type="InterPro" id="IPR027417">
    <property type="entry name" value="P-loop_NTPase"/>
</dbReference>
<feature type="short sequence motif" description="Q motif" evidence="11">
    <location>
        <begin position="23"/>
        <end position="51"/>
    </location>
</feature>
<evidence type="ECO:0000256" key="1">
    <source>
        <dbReference type="ARBA" id="ARBA00004123"/>
    </source>
</evidence>
<organism evidence="16 17">
    <name type="scientific">Colletotrichum fructicola (strain Nara gc5)</name>
    <name type="common">Anthracnose fungus</name>
    <name type="synonym">Colletotrichum gloeosporioides (strain Nara gc5)</name>
    <dbReference type="NCBI Taxonomy" id="1213859"/>
    <lineage>
        <taxon>Eukaryota</taxon>
        <taxon>Fungi</taxon>
        <taxon>Dikarya</taxon>
        <taxon>Ascomycota</taxon>
        <taxon>Pezizomycotina</taxon>
        <taxon>Sordariomycetes</taxon>
        <taxon>Hypocreomycetidae</taxon>
        <taxon>Glomerellales</taxon>
        <taxon>Glomerellaceae</taxon>
        <taxon>Colletotrichum</taxon>
        <taxon>Colletotrichum gloeosporioides species complex</taxon>
    </lineage>
</organism>
<evidence type="ECO:0000256" key="7">
    <source>
        <dbReference type="ARBA" id="ARBA00022840"/>
    </source>
</evidence>
<evidence type="ECO:0000259" key="15">
    <source>
        <dbReference type="PROSITE" id="PS51195"/>
    </source>
</evidence>
<dbReference type="InterPro" id="IPR010730">
    <property type="entry name" value="HET"/>
</dbReference>
<dbReference type="OrthoDB" id="4801005at2759"/>
<dbReference type="Proteomes" id="UP000011096">
    <property type="component" value="Unassembled WGS sequence"/>
</dbReference>